<sequence>MGKVMVEVHSSNRPFYKGFIKDVHEGSLTVVLENNWQPEHQVPFNEVKLPPLSY</sequence>
<dbReference type="GO" id="GO:0099577">
    <property type="term" value="P:regulation of translation at presynapse, modulating synaptic transmission"/>
    <property type="evidence" value="ECO:0007669"/>
    <property type="project" value="TreeGrafter"/>
</dbReference>
<feature type="domain" description="Agenet-like" evidence="1">
    <location>
        <begin position="4"/>
        <end position="50"/>
    </location>
</feature>
<reference evidence="2" key="2">
    <citation type="submission" date="2025-09" db="UniProtKB">
        <authorList>
            <consortium name="Ensembl"/>
        </authorList>
    </citation>
    <scope>IDENTIFICATION</scope>
</reference>
<dbReference type="Proteomes" id="UP000694391">
    <property type="component" value="Unplaced"/>
</dbReference>
<name>A0A8C0JUT7_CANLU</name>
<evidence type="ECO:0000259" key="1">
    <source>
        <dbReference type="PROSITE" id="PS51641"/>
    </source>
</evidence>
<dbReference type="AlphaFoldDB" id="A0A8C0JUT7"/>
<dbReference type="GO" id="GO:0043488">
    <property type="term" value="P:regulation of mRNA stability"/>
    <property type="evidence" value="ECO:0007669"/>
    <property type="project" value="TreeGrafter"/>
</dbReference>
<protein>
    <recommendedName>
        <fullName evidence="1">Agenet-like domain-containing protein</fullName>
    </recommendedName>
</protein>
<evidence type="ECO:0000313" key="2">
    <source>
        <dbReference type="Ensembl" id="ENSCAFP00020005173.1"/>
    </source>
</evidence>
<dbReference type="PANTHER" id="PTHR10603:SF6">
    <property type="entry name" value="RNA-BINDING PROTEIN FXR1"/>
    <property type="match status" value="1"/>
</dbReference>
<dbReference type="FunFam" id="2.30.30.140:FF:000002">
    <property type="entry name" value="Fragile X mental retardation 1, isoform CRA_e"/>
    <property type="match status" value="1"/>
</dbReference>
<dbReference type="GO" id="GO:0043005">
    <property type="term" value="C:neuron projection"/>
    <property type="evidence" value="ECO:0007669"/>
    <property type="project" value="TreeGrafter"/>
</dbReference>
<dbReference type="PROSITE" id="PS51641">
    <property type="entry name" value="AGENET_LIKE"/>
    <property type="match status" value="1"/>
</dbReference>
<dbReference type="GO" id="GO:0005634">
    <property type="term" value="C:nucleus"/>
    <property type="evidence" value="ECO:0007669"/>
    <property type="project" value="TreeGrafter"/>
</dbReference>
<dbReference type="GO" id="GO:0098793">
    <property type="term" value="C:presynapse"/>
    <property type="evidence" value="ECO:0007669"/>
    <property type="project" value="GOC"/>
</dbReference>
<keyword evidence="3" id="KW-1185">Reference proteome</keyword>
<dbReference type="GO" id="GO:0048170">
    <property type="term" value="P:positive regulation of long-term neuronal synaptic plasticity"/>
    <property type="evidence" value="ECO:0007669"/>
    <property type="project" value="TreeGrafter"/>
</dbReference>
<evidence type="ECO:0000313" key="3">
    <source>
        <dbReference type="Proteomes" id="UP000694391"/>
    </source>
</evidence>
<dbReference type="GO" id="GO:0051028">
    <property type="term" value="P:mRNA transport"/>
    <property type="evidence" value="ECO:0007669"/>
    <property type="project" value="TreeGrafter"/>
</dbReference>
<dbReference type="Ensembl" id="ENSCAFT00020005990.1">
    <property type="protein sequence ID" value="ENSCAFP00020005173.1"/>
    <property type="gene ID" value="ENSCAFG00020004249.1"/>
</dbReference>
<reference evidence="2" key="1">
    <citation type="submission" date="2025-08" db="UniProtKB">
        <authorList>
            <consortium name="Ensembl"/>
        </authorList>
    </citation>
    <scope>IDENTIFICATION</scope>
</reference>
<organism evidence="2 3">
    <name type="scientific">Canis lupus dingo</name>
    <name type="common">dingo</name>
    <dbReference type="NCBI Taxonomy" id="286419"/>
    <lineage>
        <taxon>Eukaryota</taxon>
        <taxon>Metazoa</taxon>
        <taxon>Chordata</taxon>
        <taxon>Craniata</taxon>
        <taxon>Vertebrata</taxon>
        <taxon>Euteleostomi</taxon>
        <taxon>Mammalia</taxon>
        <taxon>Eutheria</taxon>
        <taxon>Laurasiatheria</taxon>
        <taxon>Carnivora</taxon>
        <taxon>Caniformia</taxon>
        <taxon>Canidae</taxon>
        <taxon>Canis</taxon>
    </lineage>
</organism>
<accession>A0A8C0JUT7</accession>
<dbReference type="GO" id="GO:0010494">
    <property type="term" value="C:cytoplasmic stress granule"/>
    <property type="evidence" value="ECO:0007669"/>
    <property type="project" value="TreeGrafter"/>
</dbReference>
<dbReference type="InterPro" id="IPR040148">
    <property type="entry name" value="FMR1"/>
</dbReference>
<dbReference type="GO" id="GO:0048513">
    <property type="term" value="P:animal organ development"/>
    <property type="evidence" value="ECO:0007669"/>
    <property type="project" value="TreeGrafter"/>
</dbReference>
<proteinExistence type="predicted"/>
<dbReference type="GO" id="GO:0003730">
    <property type="term" value="F:mRNA 3'-UTR binding"/>
    <property type="evidence" value="ECO:0007669"/>
    <property type="project" value="TreeGrafter"/>
</dbReference>
<dbReference type="Pfam" id="PF18336">
    <property type="entry name" value="Tudor_FRX1"/>
    <property type="match status" value="1"/>
</dbReference>
<dbReference type="GeneTree" id="ENSGT01010000223877"/>
<dbReference type="GO" id="GO:0045182">
    <property type="term" value="F:translation regulator activity"/>
    <property type="evidence" value="ECO:0007669"/>
    <property type="project" value="TreeGrafter"/>
</dbReference>
<dbReference type="GO" id="GO:0045727">
    <property type="term" value="P:positive regulation of translation"/>
    <property type="evidence" value="ECO:0007669"/>
    <property type="project" value="TreeGrafter"/>
</dbReference>
<dbReference type="InterPro" id="IPR041560">
    <property type="entry name" value="Tudor_FRM1"/>
</dbReference>
<dbReference type="Gene3D" id="2.30.30.140">
    <property type="match status" value="1"/>
</dbReference>
<dbReference type="PANTHER" id="PTHR10603">
    <property type="entry name" value="FRAGILE X MENTAL RETARDATION SYNDROME-RELATED PROTEIN"/>
    <property type="match status" value="1"/>
</dbReference>